<evidence type="ECO:0000256" key="2">
    <source>
        <dbReference type="ARBA" id="ARBA00022491"/>
    </source>
</evidence>
<evidence type="ECO:0000256" key="3">
    <source>
        <dbReference type="ARBA" id="ARBA00023015"/>
    </source>
</evidence>
<feature type="compositionally biased region" description="Polar residues" evidence="8">
    <location>
        <begin position="37"/>
        <end position="49"/>
    </location>
</feature>
<keyword evidence="3 6" id="KW-0805">Transcription regulation</keyword>
<evidence type="ECO:0000259" key="9">
    <source>
        <dbReference type="PROSITE" id="PS51754"/>
    </source>
</evidence>
<sequence length="413" mass="47968">MMMKWGGRKAGSSSPSVSSHHHASSFSWFSKLKHMRINSSSEPTTTTHHANIKKQKPPYQNNTSDAVTTASSTVADDASSSLFHDEDNFIDSSSSFPAAARRNSSAMKHTAREGALINNNKNKLKKEKKESGIIQKEERKFVDDRKVEMEMQEYTRDDKEYENLRRRFERKAQKVLQEQLFNLEKERGRESRKLVQEIKDVEMQLDSPRTICTPRIHYSLPSSSDSKSSNSVRSKKNNDILEKKLMMNPTDEELNSNLNLKVKTKKKKQQTVVDGNSSREIIHQRRKSKHSPRIRIHSPRMSSPKIDQVCRIKAIEDMKKARLKMKKEREEIIVQEALLTKGSEDRFAVIKCSLDPRKDFRDSMIEMIIEKQIRNPEEMEELLACYLTLNADEYHDLIIQVFRQVWFQMSYGA</sequence>
<evidence type="ECO:0000256" key="8">
    <source>
        <dbReference type="SAM" id="MobiDB-lite"/>
    </source>
</evidence>
<dbReference type="EMBL" id="SDMP01000020">
    <property type="protein sequence ID" value="RYQ81990.1"/>
    <property type="molecule type" value="Genomic_DNA"/>
</dbReference>
<dbReference type="InterPro" id="IPR006458">
    <property type="entry name" value="Ovate_C"/>
</dbReference>
<keyword evidence="7" id="KW-0175">Coiled coil</keyword>
<proteinExistence type="predicted"/>
<dbReference type="PANTHER" id="PTHR33057:SF205">
    <property type="entry name" value="TRANSCRIPTION REPRESSOR"/>
    <property type="match status" value="1"/>
</dbReference>
<evidence type="ECO:0000313" key="11">
    <source>
        <dbReference type="Proteomes" id="UP000289738"/>
    </source>
</evidence>
<evidence type="ECO:0000256" key="7">
    <source>
        <dbReference type="SAM" id="Coils"/>
    </source>
</evidence>
<feature type="compositionally biased region" description="Low complexity" evidence="8">
    <location>
        <begin position="12"/>
        <end position="21"/>
    </location>
</feature>
<evidence type="ECO:0000313" key="10">
    <source>
        <dbReference type="EMBL" id="RYQ81990.1"/>
    </source>
</evidence>
<keyword evidence="2 6" id="KW-0678">Repressor</keyword>
<dbReference type="AlphaFoldDB" id="A0A444WX65"/>
<dbReference type="Pfam" id="PF04844">
    <property type="entry name" value="Ovate"/>
    <property type="match status" value="1"/>
</dbReference>
<evidence type="ECO:0000256" key="1">
    <source>
        <dbReference type="ARBA" id="ARBA00004123"/>
    </source>
</evidence>
<dbReference type="GO" id="GO:0045892">
    <property type="term" value="P:negative regulation of DNA-templated transcription"/>
    <property type="evidence" value="ECO:0007669"/>
    <property type="project" value="UniProtKB-UniRule"/>
</dbReference>
<feature type="region of interest" description="Disordered" evidence="8">
    <location>
        <begin position="37"/>
        <end position="72"/>
    </location>
</feature>
<dbReference type="Proteomes" id="UP000289738">
    <property type="component" value="Chromosome B10"/>
</dbReference>
<keyword evidence="4 6" id="KW-0804">Transcription</keyword>
<feature type="compositionally biased region" description="Basic residues" evidence="8">
    <location>
        <begin position="284"/>
        <end position="298"/>
    </location>
</feature>
<feature type="region of interest" description="Disordered" evidence="8">
    <location>
        <begin position="264"/>
        <end position="302"/>
    </location>
</feature>
<feature type="compositionally biased region" description="Low complexity" evidence="8">
    <location>
        <begin position="219"/>
        <end position="232"/>
    </location>
</feature>
<accession>A0A444WX65</accession>
<keyword evidence="11" id="KW-1185">Reference proteome</keyword>
<reference evidence="10 11" key="1">
    <citation type="submission" date="2019-01" db="EMBL/GenBank/DDBJ databases">
        <title>Sequencing of cultivated peanut Arachis hypogaea provides insights into genome evolution and oil improvement.</title>
        <authorList>
            <person name="Chen X."/>
        </authorList>
    </citation>
    <scope>NUCLEOTIDE SEQUENCE [LARGE SCALE GENOMIC DNA]</scope>
    <source>
        <strain evidence="11">cv. Fuhuasheng</strain>
        <tissue evidence="10">Leaves</tissue>
    </source>
</reference>
<dbReference type="NCBIfam" id="TIGR01568">
    <property type="entry name" value="A_thal_3678"/>
    <property type="match status" value="1"/>
</dbReference>
<feature type="region of interest" description="Disordered" evidence="8">
    <location>
        <begin position="1"/>
        <end position="21"/>
    </location>
</feature>
<evidence type="ECO:0000256" key="5">
    <source>
        <dbReference type="ARBA" id="ARBA00023242"/>
    </source>
</evidence>
<comment type="caution">
    <text evidence="10">The sequence shown here is derived from an EMBL/GenBank/DDBJ whole genome shotgun (WGS) entry which is preliminary data.</text>
</comment>
<feature type="compositionally biased region" description="Low complexity" evidence="8">
    <location>
        <begin position="63"/>
        <end position="72"/>
    </location>
</feature>
<name>A0A444WX65_ARAHY</name>
<feature type="coiled-coil region" evidence="7">
    <location>
        <begin position="151"/>
        <end position="178"/>
    </location>
</feature>
<dbReference type="InterPro" id="IPR038933">
    <property type="entry name" value="Ovate"/>
</dbReference>
<dbReference type="STRING" id="3818.A0A444WX65"/>
<dbReference type="PANTHER" id="PTHR33057">
    <property type="entry name" value="TRANSCRIPTION REPRESSOR OFP7-RELATED"/>
    <property type="match status" value="1"/>
</dbReference>
<dbReference type="OrthoDB" id="1928390at2759"/>
<gene>
    <name evidence="10" type="ORF">Ahy_B10g100571</name>
</gene>
<feature type="region of interest" description="Disordered" evidence="8">
    <location>
        <begin position="214"/>
        <end position="240"/>
    </location>
</feature>
<feature type="domain" description="OVATE" evidence="9">
    <location>
        <begin position="349"/>
        <end position="408"/>
    </location>
</feature>
<keyword evidence="5 6" id="KW-0539">Nucleus</keyword>
<dbReference type="Gramene" id="arahy.Tifrunner.gnm2.ann2.Ah20g032900.1">
    <property type="protein sequence ID" value="arahy.Tifrunner.gnm2.ann2.Ah20g032900.1-CDS-1"/>
    <property type="gene ID" value="arahy.Tifrunner.gnm2.ann2.Ah20g032900"/>
</dbReference>
<organism evidence="10 11">
    <name type="scientific">Arachis hypogaea</name>
    <name type="common">Peanut</name>
    <dbReference type="NCBI Taxonomy" id="3818"/>
    <lineage>
        <taxon>Eukaryota</taxon>
        <taxon>Viridiplantae</taxon>
        <taxon>Streptophyta</taxon>
        <taxon>Embryophyta</taxon>
        <taxon>Tracheophyta</taxon>
        <taxon>Spermatophyta</taxon>
        <taxon>Magnoliopsida</taxon>
        <taxon>eudicotyledons</taxon>
        <taxon>Gunneridae</taxon>
        <taxon>Pentapetalae</taxon>
        <taxon>rosids</taxon>
        <taxon>fabids</taxon>
        <taxon>Fabales</taxon>
        <taxon>Fabaceae</taxon>
        <taxon>Papilionoideae</taxon>
        <taxon>50 kb inversion clade</taxon>
        <taxon>dalbergioids sensu lato</taxon>
        <taxon>Dalbergieae</taxon>
        <taxon>Pterocarpus clade</taxon>
        <taxon>Arachis</taxon>
    </lineage>
</organism>
<dbReference type="GO" id="GO:0005634">
    <property type="term" value="C:nucleus"/>
    <property type="evidence" value="ECO:0007669"/>
    <property type="project" value="UniProtKB-SubCell"/>
</dbReference>
<evidence type="ECO:0000256" key="4">
    <source>
        <dbReference type="ARBA" id="ARBA00023163"/>
    </source>
</evidence>
<evidence type="ECO:0000256" key="6">
    <source>
        <dbReference type="RuleBase" id="RU367028"/>
    </source>
</evidence>
<feature type="region of interest" description="Disordered" evidence="8">
    <location>
        <begin position="106"/>
        <end position="131"/>
    </location>
</feature>
<protein>
    <recommendedName>
        <fullName evidence="6">Transcription repressor</fullName>
    </recommendedName>
    <alternativeName>
        <fullName evidence="6">Ovate family protein</fullName>
    </alternativeName>
</protein>
<comment type="subcellular location">
    <subcellularLocation>
        <location evidence="1 6">Nucleus</location>
    </subcellularLocation>
</comment>
<comment type="function">
    <text evidence="6">Transcriptional repressor that regulates multiple aspects of plant growth and development.</text>
</comment>
<dbReference type="PROSITE" id="PS51754">
    <property type="entry name" value="OVATE"/>
    <property type="match status" value="1"/>
</dbReference>